<dbReference type="PANTHER" id="PTHR30373">
    <property type="entry name" value="UPF0603 PROTEIN YGCG"/>
    <property type="match status" value="1"/>
</dbReference>
<protein>
    <submittedName>
        <fullName evidence="3">Putative glycine rich transmembrane protein</fullName>
    </submittedName>
</protein>
<sequence length="169" mass="18756">MRIFLLLLMLCGFQVFAERLPSVTDLTGTLTTEEQSALNQQLQTLEQQNHFQVAVLVTPTTGGKNIKLAASQRYGVYHWKPVGEKRYGEGILILVVWPEGLASMKIGHGLEQMLPPEQAAQIVRYHMQPEFEKNNLFAGLTGGIESIAQFTHIKANLSPLDAFSQSSVC</sequence>
<keyword evidence="3" id="KW-0812">Transmembrane</keyword>
<dbReference type="Pfam" id="PF04536">
    <property type="entry name" value="TPM_phosphatase"/>
    <property type="match status" value="1"/>
</dbReference>
<dbReference type="PANTHER" id="PTHR30373:SF2">
    <property type="entry name" value="UPF0603 PROTEIN YGCG"/>
    <property type="match status" value="1"/>
</dbReference>
<evidence type="ECO:0000259" key="2">
    <source>
        <dbReference type="Pfam" id="PF04536"/>
    </source>
</evidence>
<keyword evidence="1" id="KW-0732">Signal</keyword>
<feature type="signal peptide" evidence="1">
    <location>
        <begin position="1"/>
        <end position="17"/>
    </location>
</feature>
<dbReference type="EMBL" id="CAADIS010000005">
    <property type="protein sequence ID" value="VFS40209.1"/>
    <property type="molecule type" value="Genomic_DNA"/>
</dbReference>
<feature type="domain" description="TPM" evidence="2">
    <location>
        <begin position="23"/>
        <end position="149"/>
    </location>
</feature>
<dbReference type="InterPro" id="IPR007621">
    <property type="entry name" value="TPM_dom"/>
</dbReference>
<organism evidence="3 4">
    <name type="scientific">Escherichia coli</name>
    <dbReference type="NCBI Taxonomy" id="562"/>
    <lineage>
        <taxon>Bacteria</taxon>
        <taxon>Pseudomonadati</taxon>
        <taxon>Pseudomonadota</taxon>
        <taxon>Gammaproteobacteria</taxon>
        <taxon>Enterobacterales</taxon>
        <taxon>Enterobacteriaceae</taxon>
        <taxon>Escherichia</taxon>
    </lineage>
</organism>
<evidence type="ECO:0000256" key="1">
    <source>
        <dbReference type="SAM" id="SignalP"/>
    </source>
</evidence>
<proteinExistence type="predicted"/>
<accession>A0A484Z2G7</accession>
<evidence type="ECO:0000313" key="3">
    <source>
        <dbReference type="EMBL" id="VFS40209.1"/>
    </source>
</evidence>
<dbReference type="Gene3D" id="3.10.310.50">
    <property type="match status" value="1"/>
</dbReference>
<name>A0A484Z2G7_ECOLX</name>
<feature type="chain" id="PRO_5019766486" evidence="1">
    <location>
        <begin position="18"/>
        <end position="169"/>
    </location>
</feature>
<evidence type="ECO:0000313" key="4">
    <source>
        <dbReference type="Proteomes" id="UP000372890"/>
    </source>
</evidence>
<keyword evidence="3" id="KW-0472">Membrane</keyword>
<dbReference type="Proteomes" id="UP000372890">
    <property type="component" value="Unassembled WGS sequence"/>
</dbReference>
<dbReference type="AlphaFoldDB" id="A0A484Z2G7"/>
<reference evidence="3 4" key="1">
    <citation type="submission" date="2019-03" db="EMBL/GenBank/DDBJ databases">
        <authorList>
            <consortium name="Pathogen Informatics"/>
        </authorList>
    </citation>
    <scope>NUCLEOTIDE SEQUENCE [LARGE SCALE GENOMIC DNA]</scope>
    <source>
        <strain evidence="3 4">NCTC9001</strain>
    </source>
</reference>
<gene>
    <name evidence="3" type="ORF">NCTC9001_06313</name>
</gene>